<comment type="caution">
    <text evidence="1">The sequence shown here is derived from an EMBL/GenBank/DDBJ whole genome shotgun (WGS) entry which is preliminary data.</text>
</comment>
<accession>A0A847S7T0</accession>
<name>A0A847S7T0_9NEIS</name>
<evidence type="ECO:0008006" key="3">
    <source>
        <dbReference type="Google" id="ProtNLM"/>
    </source>
</evidence>
<reference evidence="1 2" key="1">
    <citation type="submission" date="2020-04" db="EMBL/GenBank/DDBJ databases">
        <title>Draft genome of Leeia sp. IMCC25680.</title>
        <authorList>
            <person name="Song J."/>
            <person name="Cho J.-C."/>
        </authorList>
    </citation>
    <scope>NUCLEOTIDE SEQUENCE [LARGE SCALE GENOMIC DNA]</scope>
    <source>
        <strain evidence="1 2">IMCC25680</strain>
    </source>
</reference>
<protein>
    <recommendedName>
        <fullName evidence="3">Phasin domain-containing protein</fullName>
    </recommendedName>
</protein>
<dbReference type="AlphaFoldDB" id="A0A847S7T0"/>
<sequence length="173" mass="18694">MVTLADLHACLQSCNDLAQQASHAWLCGMEDALQAQLDGSRALLEDWQAQPLLPAGGPEQQLRQQQQRLSHQLELGMTAARNIYLSNMRTQTEWLQLSEKWVATCSAALLDQLPTPPGSPAPAVEAMRSAVEIGGCAFDSLSKATRQVSHFAGTNMTAATLKALNVAREKLNG</sequence>
<evidence type="ECO:0000313" key="2">
    <source>
        <dbReference type="Proteomes" id="UP000587991"/>
    </source>
</evidence>
<proteinExistence type="predicted"/>
<dbReference type="EMBL" id="JABAIM010000001">
    <property type="protein sequence ID" value="NLR75067.1"/>
    <property type="molecule type" value="Genomic_DNA"/>
</dbReference>
<keyword evidence="2" id="KW-1185">Reference proteome</keyword>
<dbReference type="Proteomes" id="UP000587991">
    <property type="component" value="Unassembled WGS sequence"/>
</dbReference>
<evidence type="ECO:0000313" key="1">
    <source>
        <dbReference type="EMBL" id="NLR75067.1"/>
    </source>
</evidence>
<organism evidence="1 2">
    <name type="scientific">Leeia aquatica</name>
    <dbReference type="NCBI Taxonomy" id="2725557"/>
    <lineage>
        <taxon>Bacteria</taxon>
        <taxon>Pseudomonadati</taxon>
        <taxon>Pseudomonadota</taxon>
        <taxon>Betaproteobacteria</taxon>
        <taxon>Neisseriales</taxon>
        <taxon>Leeiaceae</taxon>
        <taxon>Leeia</taxon>
    </lineage>
</organism>
<gene>
    <name evidence="1" type="ORF">HF682_07835</name>
</gene>
<dbReference type="RefSeq" id="WP_168876623.1">
    <property type="nucleotide sequence ID" value="NZ_JABAIM010000001.1"/>
</dbReference>